<dbReference type="GO" id="GO:0032259">
    <property type="term" value="P:methylation"/>
    <property type="evidence" value="ECO:0007669"/>
    <property type="project" value="UniProtKB-KW"/>
</dbReference>
<name>A0ABP3ABI7_MYCUL</name>
<dbReference type="InterPro" id="IPR029063">
    <property type="entry name" value="SAM-dependent_MTases_sf"/>
</dbReference>
<dbReference type="EMBL" id="JAOL01000133">
    <property type="protein sequence ID" value="EUA88747.1"/>
    <property type="molecule type" value="Genomic_DNA"/>
</dbReference>
<dbReference type="Gene3D" id="3.40.50.150">
    <property type="entry name" value="Vaccinia Virus protein VP39"/>
    <property type="match status" value="1"/>
</dbReference>
<evidence type="ECO:0000313" key="2">
    <source>
        <dbReference type="Proteomes" id="UP000020681"/>
    </source>
</evidence>
<keyword evidence="1" id="KW-0808">Transferase</keyword>
<keyword evidence="1" id="KW-0489">Methyltransferase</keyword>
<evidence type="ECO:0000313" key="1">
    <source>
        <dbReference type="EMBL" id="EUA88747.1"/>
    </source>
</evidence>
<accession>A0ABP3ABI7</accession>
<proteinExistence type="predicted"/>
<organism evidence="1 2">
    <name type="scientific">Mycobacterium ulcerans str. Harvey</name>
    <dbReference type="NCBI Taxonomy" id="1299332"/>
    <lineage>
        <taxon>Bacteria</taxon>
        <taxon>Bacillati</taxon>
        <taxon>Actinomycetota</taxon>
        <taxon>Actinomycetes</taxon>
        <taxon>Mycobacteriales</taxon>
        <taxon>Mycobacteriaceae</taxon>
        <taxon>Mycobacterium</taxon>
        <taxon>Mycobacterium ulcerans group</taxon>
    </lineage>
</organism>
<dbReference type="SUPFAM" id="SSF53335">
    <property type="entry name" value="S-adenosyl-L-methionine-dependent methyltransferases"/>
    <property type="match status" value="1"/>
</dbReference>
<comment type="caution">
    <text evidence="1">The sequence shown here is derived from an EMBL/GenBank/DDBJ whole genome shotgun (WGS) entry which is preliminary data.</text>
</comment>
<reference evidence="1 2" key="1">
    <citation type="submission" date="2014-01" db="EMBL/GenBank/DDBJ databases">
        <authorList>
            <person name="Dobos K."/>
            <person name="Lenaerts A."/>
            <person name="Ordway D."/>
            <person name="DeGroote M.A."/>
            <person name="Parker T."/>
            <person name="Sizemore C."/>
            <person name="Tallon L.J."/>
            <person name="Sadzewicz L.K."/>
            <person name="Sengamalay N."/>
            <person name="Fraser C.M."/>
            <person name="Hine E."/>
            <person name="Shefchek K.A."/>
            <person name="Das S.P."/>
            <person name="Tettelin H."/>
        </authorList>
    </citation>
    <scope>NUCLEOTIDE SEQUENCE [LARGE SCALE GENOMIC DNA]</scope>
    <source>
        <strain evidence="1 2">Harvey</strain>
    </source>
</reference>
<keyword evidence="2" id="KW-1185">Reference proteome</keyword>
<dbReference type="GO" id="GO:0008168">
    <property type="term" value="F:methyltransferase activity"/>
    <property type="evidence" value="ECO:0007669"/>
    <property type="project" value="UniProtKB-KW"/>
</dbReference>
<sequence>MNAGMLGGVSETALLTLNGRAHQAAKPNPIIDDPMAIKLVESNDFDFEKFGRRGQEMALRSLAVDRCEIAYLTKHPGLPWWRTRRAFRPGSGG</sequence>
<dbReference type="Proteomes" id="UP000020681">
    <property type="component" value="Unassembled WGS sequence"/>
</dbReference>
<protein>
    <submittedName>
        <fullName evidence="1">Leucine carboxyl methyltransferase family protein</fullName>
    </submittedName>
</protein>
<gene>
    <name evidence="1" type="ORF">I551_4717</name>
</gene>